<dbReference type="RefSeq" id="WP_014644664.1">
    <property type="nucleotide sequence ID" value="NC_017668.1"/>
</dbReference>
<evidence type="ECO:0000256" key="1">
    <source>
        <dbReference type="SAM" id="Phobius"/>
    </source>
</evidence>
<dbReference type="Proteomes" id="UP000007397">
    <property type="component" value="Chromosome"/>
</dbReference>
<keyword evidence="1" id="KW-0812">Transmembrane</keyword>
<evidence type="ECO:0000313" key="2">
    <source>
        <dbReference type="EMBL" id="CCG46779.1"/>
    </source>
</evidence>
<sequence length="40" mass="4777">MKKREDGRVPIMRTILFFVVIMSWMMLDNQITGIINTYIT</sequence>
<dbReference type="EMBL" id="HE717023">
    <property type="protein sequence ID" value="CCG46779.1"/>
    <property type="molecule type" value="Genomic_DNA"/>
</dbReference>
<dbReference type="HOGENOM" id="CLU_3290530_0_0_9"/>
<proteinExistence type="predicted"/>
<gene>
    <name evidence="2" type="ordered locus">HBHAL_4439</name>
</gene>
<protein>
    <submittedName>
        <fullName evidence="2">Uncharacterized protein</fullName>
    </submittedName>
</protein>
<dbReference type="KEGG" id="hhd:HBHAL_4439"/>
<accession>I0JRK8</accession>
<keyword evidence="3" id="KW-1185">Reference proteome</keyword>
<organism evidence="2 3">
    <name type="scientific">Halobacillus halophilus (strain ATCC 35676 / DSM 2266 / JCM 20832 / KCTC 3685 / LMG 17431 / NBRC 102448 / NCIMB 2269)</name>
    <name type="common">Sporosarcina halophila</name>
    <dbReference type="NCBI Taxonomy" id="866895"/>
    <lineage>
        <taxon>Bacteria</taxon>
        <taxon>Bacillati</taxon>
        <taxon>Bacillota</taxon>
        <taxon>Bacilli</taxon>
        <taxon>Bacillales</taxon>
        <taxon>Bacillaceae</taxon>
        <taxon>Halobacillus</taxon>
    </lineage>
</organism>
<reference evidence="2 3" key="1">
    <citation type="journal article" date="2013" name="Environ. Microbiol.">
        <title>Chloride and organic osmolytes: a hybrid strategy to cope with elevated salinities by the moderately halophilic, chloride-dependent bacterium Halobacillus halophilus.</title>
        <authorList>
            <person name="Saum S.H."/>
            <person name="Pfeiffer F."/>
            <person name="Palm P."/>
            <person name="Rampp M."/>
            <person name="Schuster S.C."/>
            <person name="Muller V."/>
            <person name="Oesterhelt D."/>
        </authorList>
    </citation>
    <scope>NUCLEOTIDE SEQUENCE [LARGE SCALE GENOMIC DNA]</scope>
    <source>
        <strain evidence="3">ATCC 35676 / DSM 2266 / JCM 20832 / KCTC 3685 / LMG 17431 / NBRC 102448 / NCIMB 2269</strain>
    </source>
</reference>
<evidence type="ECO:0000313" key="3">
    <source>
        <dbReference type="Proteomes" id="UP000007397"/>
    </source>
</evidence>
<dbReference type="PATRIC" id="fig|866895.3.peg.3473"/>
<feature type="transmembrane region" description="Helical" evidence="1">
    <location>
        <begin position="9"/>
        <end position="27"/>
    </location>
</feature>
<keyword evidence="1" id="KW-1133">Transmembrane helix</keyword>
<name>I0JRK8_HALH3</name>
<dbReference type="AlphaFoldDB" id="I0JRK8"/>
<keyword evidence="1" id="KW-0472">Membrane</keyword>